<accession>A0ABV3BZY3</accession>
<dbReference type="EMBL" id="JBEYXV010000025">
    <property type="protein sequence ID" value="MEU6826285.1"/>
    <property type="molecule type" value="Genomic_DNA"/>
</dbReference>
<dbReference type="Proteomes" id="UP001551176">
    <property type="component" value="Unassembled WGS sequence"/>
</dbReference>
<keyword evidence="2" id="KW-1185">Reference proteome</keyword>
<comment type="caution">
    <text evidence="1">The sequence shown here is derived from an EMBL/GenBank/DDBJ whole genome shotgun (WGS) entry which is preliminary data.</text>
</comment>
<evidence type="ECO:0008006" key="3">
    <source>
        <dbReference type="Google" id="ProtNLM"/>
    </source>
</evidence>
<evidence type="ECO:0000313" key="2">
    <source>
        <dbReference type="Proteomes" id="UP001551176"/>
    </source>
</evidence>
<protein>
    <recommendedName>
        <fullName evidence="3">Excreted virulence factor EspC (Type VII ESX diderm)</fullName>
    </recommendedName>
</protein>
<evidence type="ECO:0000313" key="1">
    <source>
        <dbReference type="EMBL" id="MEU6826285.1"/>
    </source>
</evidence>
<proteinExistence type="predicted"/>
<name>A0ABV3BZY3_9ACTN</name>
<gene>
    <name evidence="1" type="ORF">ABZ921_37205</name>
</gene>
<organism evidence="1 2">
    <name type="scientific">Streptomyces atriruber</name>
    <dbReference type="NCBI Taxonomy" id="545121"/>
    <lineage>
        <taxon>Bacteria</taxon>
        <taxon>Bacillati</taxon>
        <taxon>Actinomycetota</taxon>
        <taxon>Actinomycetes</taxon>
        <taxon>Kitasatosporales</taxon>
        <taxon>Streptomycetaceae</taxon>
        <taxon>Streptomyces</taxon>
    </lineage>
</organism>
<sequence>MGARLKVDGAELEKFVARLNKSNDSLRGLRKALSEATVSGLGSDELDGACEDFQNDWKFGTEQIGEQTENLAKVIDKNKESYFEVDKALEEAMRKSREKAERGVGGPGGGGK</sequence>
<dbReference type="RefSeq" id="WP_359357357.1">
    <property type="nucleotide sequence ID" value="NZ_JBEYXV010000025.1"/>
</dbReference>
<reference evidence="1 2" key="1">
    <citation type="submission" date="2024-06" db="EMBL/GenBank/DDBJ databases">
        <title>The Natural Products Discovery Center: Release of the First 8490 Sequenced Strains for Exploring Actinobacteria Biosynthetic Diversity.</title>
        <authorList>
            <person name="Kalkreuter E."/>
            <person name="Kautsar S.A."/>
            <person name="Yang D."/>
            <person name="Bader C.D."/>
            <person name="Teijaro C.N."/>
            <person name="Fluegel L."/>
            <person name="Davis C.M."/>
            <person name="Simpson J.R."/>
            <person name="Lauterbach L."/>
            <person name="Steele A.D."/>
            <person name="Gui C."/>
            <person name="Meng S."/>
            <person name="Li G."/>
            <person name="Viehrig K."/>
            <person name="Ye F."/>
            <person name="Su P."/>
            <person name="Kiefer A.F."/>
            <person name="Nichols A."/>
            <person name="Cepeda A.J."/>
            <person name="Yan W."/>
            <person name="Fan B."/>
            <person name="Jiang Y."/>
            <person name="Adhikari A."/>
            <person name="Zheng C.-J."/>
            <person name="Schuster L."/>
            <person name="Cowan T.M."/>
            <person name="Smanski M.J."/>
            <person name="Chevrette M.G."/>
            <person name="De Carvalho L.P.S."/>
            <person name="Shen B."/>
        </authorList>
    </citation>
    <scope>NUCLEOTIDE SEQUENCE [LARGE SCALE GENOMIC DNA]</scope>
    <source>
        <strain evidence="1 2">NPDC046838</strain>
    </source>
</reference>